<dbReference type="PANTHER" id="PTHR12867:SF6">
    <property type="entry name" value="N-ACETYLGLUCOSAMINYLDIPHOSPHODOLICHOL N-ACETYLGLUCOSAMINYLTRANSFERASE"/>
    <property type="match status" value="1"/>
</dbReference>
<dbReference type="PANTHER" id="PTHR12867">
    <property type="entry name" value="GLYCOSYL TRANSFERASE-RELATED"/>
    <property type="match status" value="1"/>
</dbReference>
<evidence type="ECO:0000256" key="5">
    <source>
        <dbReference type="ARBA" id="ARBA00022824"/>
    </source>
</evidence>
<dbReference type="EMBL" id="JGZC01000008">
    <property type="protein sequence ID" value="KFI69623.1"/>
    <property type="molecule type" value="Genomic_DNA"/>
</dbReference>
<dbReference type="SUPFAM" id="SSF53756">
    <property type="entry name" value="UDP-Glycosyltransferase/glycogen phosphorylase"/>
    <property type="match status" value="1"/>
</dbReference>
<proteinExistence type="inferred from homology"/>
<dbReference type="InterPro" id="IPR048097">
    <property type="entry name" value="Cps14G-like"/>
</dbReference>
<dbReference type="Proteomes" id="UP000029060">
    <property type="component" value="Unassembled WGS sequence"/>
</dbReference>
<keyword evidence="3" id="KW-0328">Glycosyltransferase</keyword>
<protein>
    <submittedName>
        <fullName evidence="7">EpsH</fullName>
    </submittedName>
</protein>
<evidence type="ECO:0000313" key="7">
    <source>
        <dbReference type="EMBL" id="KFI69623.1"/>
    </source>
</evidence>
<evidence type="ECO:0000256" key="3">
    <source>
        <dbReference type="ARBA" id="ARBA00022676"/>
    </source>
</evidence>
<dbReference type="OrthoDB" id="555447at2"/>
<dbReference type="eggNOG" id="COG5017">
    <property type="taxonomic scope" value="Bacteria"/>
</dbReference>
<dbReference type="Pfam" id="PF04101">
    <property type="entry name" value="Glyco_tran_28_C"/>
    <property type="match status" value="1"/>
</dbReference>
<dbReference type="NCBIfam" id="NF041548">
    <property type="entry name" value="PssE"/>
    <property type="match status" value="1"/>
</dbReference>
<evidence type="ECO:0000256" key="4">
    <source>
        <dbReference type="ARBA" id="ARBA00022679"/>
    </source>
</evidence>
<comment type="caution">
    <text evidence="7">The sequence shown here is derived from an EMBL/GenBank/DDBJ whole genome shotgun (WGS) entry which is preliminary data.</text>
</comment>
<evidence type="ECO:0000313" key="8">
    <source>
        <dbReference type="Proteomes" id="UP000029060"/>
    </source>
</evidence>
<accession>A0A087BF23</accession>
<keyword evidence="8" id="KW-1185">Reference proteome</keyword>
<comment type="similarity">
    <text evidence="2">Belongs to the glycosyltransferase 28 family.</text>
</comment>
<dbReference type="InterPro" id="IPR039042">
    <property type="entry name" value="Alg13-like"/>
</dbReference>
<keyword evidence="5" id="KW-0256">Endoplasmic reticulum</keyword>
<sequence>MIFVTVGSQKFQFNRLIQKVDDLAASGEITDKVFFQIGVSDYMPKHGEYSRFLDRDEFSEISGKCDIVITHGGTGAIIGAVKRGKKVIAVPRLARYKEHVDDHQLQLLHQFDEMGLILPCYDVDGLAEALRQVRGMTFNAYESNTDTIVRSIERFIDGE</sequence>
<comment type="subcellular location">
    <subcellularLocation>
        <location evidence="1">Endoplasmic reticulum</location>
    </subcellularLocation>
</comment>
<dbReference type="RefSeq" id="WP_033523303.1">
    <property type="nucleotide sequence ID" value="NZ_CAMJII010000011.1"/>
</dbReference>
<dbReference type="Gene3D" id="3.40.50.2000">
    <property type="entry name" value="Glycogen Phosphorylase B"/>
    <property type="match status" value="1"/>
</dbReference>
<evidence type="ECO:0000256" key="2">
    <source>
        <dbReference type="ARBA" id="ARBA00006962"/>
    </source>
</evidence>
<name>A0A087BF23_9BIFI</name>
<evidence type="ECO:0000256" key="1">
    <source>
        <dbReference type="ARBA" id="ARBA00004240"/>
    </source>
</evidence>
<gene>
    <name evidence="7" type="ORF">BMERY_1712</name>
</gene>
<dbReference type="GO" id="GO:0006488">
    <property type="term" value="P:dolichol-linked oligosaccharide biosynthetic process"/>
    <property type="evidence" value="ECO:0007669"/>
    <property type="project" value="InterPro"/>
</dbReference>
<dbReference type="STRING" id="78345.BMERY_1712"/>
<reference evidence="7 8" key="1">
    <citation type="submission" date="2014-03" db="EMBL/GenBank/DDBJ databases">
        <title>Genomics of Bifidobacteria.</title>
        <authorList>
            <person name="Ventura M."/>
            <person name="Milani C."/>
            <person name="Lugli G.A."/>
        </authorList>
    </citation>
    <scope>NUCLEOTIDE SEQUENCE [LARGE SCALE GENOMIC DNA]</scope>
    <source>
        <strain evidence="7 8">LMG 11341</strain>
    </source>
</reference>
<dbReference type="GO" id="GO:0016758">
    <property type="term" value="F:hexosyltransferase activity"/>
    <property type="evidence" value="ECO:0007669"/>
    <property type="project" value="InterPro"/>
</dbReference>
<keyword evidence="4" id="KW-0808">Transferase</keyword>
<evidence type="ECO:0000259" key="6">
    <source>
        <dbReference type="Pfam" id="PF04101"/>
    </source>
</evidence>
<dbReference type="AlphaFoldDB" id="A0A087BF23"/>
<organism evidence="7 8">
    <name type="scientific">Bifidobacterium merycicum</name>
    <dbReference type="NCBI Taxonomy" id="78345"/>
    <lineage>
        <taxon>Bacteria</taxon>
        <taxon>Bacillati</taxon>
        <taxon>Actinomycetota</taxon>
        <taxon>Actinomycetes</taxon>
        <taxon>Bifidobacteriales</taxon>
        <taxon>Bifidobacteriaceae</taxon>
        <taxon>Bifidobacterium</taxon>
    </lineage>
</organism>
<dbReference type="InterPro" id="IPR007235">
    <property type="entry name" value="Glyco_trans_28_C"/>
</dbReference>
<feature type="domain" description="Glycosyl transferase family 28 C-terminal" evidence="6">
    <location>
        <begin position="1"/>
        <end position="145"/>
    </location>
</feature>